<dbReference type="Proteomes" id="UP000039324">
    <property type="component" value="Unassembled WGS sequence"/>
</dbReference>
<organism evidence="2 3">
    <name type="scientific">Plasmodiophora brassicae</name>
    <name type="common">Clubroot disease agent</name>
    <dbReference type="NCBI Taxonomy" id="37360"/>
    <lineage>
        <taxon>Eukaryota</taxon>
        <taxon>Sar</taxon>
        <taxon>Rhizaria</taxon>
        <taxon>Endomyxa</taxon>
        <taxon>Phytomyxea</taxon>
        <taxon>Plasmodiophorida</taxon>
        <taxon>Plasmodiophoridae</taxon>
        <taxon>Plasmodiophora</taxon>
    </lineage>
</organism>
<evidence type="ECO:0000256" key="1">
    <source>
        <dbReference type="SAM" id="MobiDB-lite"/>
    </source>
</evidence>
<feature type="compositionally biased region" description="Basic and acidic residues" evidence="1">
    <location>
        <begin position="51"/>
        <end position="61"/>
    </location>
</feature>
<gene>
    <name evidence="2" type="ORF">PBRA_004891</name>
</gene>
<sequence length="172" mass="19601">MADAVAWTRSLRRPSVVAQKPAPRVARHRHAASTPVFEWTLNRLPEDADDKDGKTDVREEDPSASNHWEKLWAALSTSSNAVESVDRRLLCQTDGPNVSTVEPVPESADAVVPVVIRPVRVCQGYTLRLDMLEARQAISTAKEWRRQQRWVDTRRMADRARLCHDMLLLQRQ</sequence>
<reference evidence="2 3" key="1">
    <citation type="submission" date="2015-02" db="EMBL/GenBank/DDBJ databases">
        <authorList>
            <person name="Chooi Y.-H."/>
        </authorList>
    </citation>
    <scope>NUCLEOTIDE SEQUENCE [LARGE SCALE GENOMIC DNA]</scope>
    <source>
        <strain evidence="2">E3</strain>
    </source>
</reference>
<evidence type="ECO:0000313" key="2">
    <source>
        <dbReference type="EMBL" id="CEO96220.1"/>
    </source>
</evidence>
<proteinExistence type="predicted"/>
<dbReference type="EMBL" id="CDSF01000057">
    <property type="protein sequence ID" value="CEO96220.1"/>
    <property type="molecule type" value="Genomic_DNA"/>
</dbReference>
<evidence type="ECO:0000313" key="3">
    <source>
        <dbReference type="Proteomes" id="UP000039324"/>
    </source>
</evidence>
<name>A0A0G4IM92_PLABS</name>
<keyword evidence="3" id="KW-1185">Reference proteome</keyword>
<feature type="region of interest" description="Disordered" evidence="1">
    <location>
        <begin position="43"/>
        <end position="63"/>
    </location>
</feature>
<accession>A0A0G4IM92</accession>
<feature type="region of interest" description="Disordered" evidence="1">
    <location>
        <begin position="1"/>
        <end position="30"/>
    </location>
</feature>
<protein>
    <submittedName>
        <fullName evidence="2">Uncharacterized protein</fullName>
    </submittedName>
</protein>
<dbReference type="AlphaFoldDB" id="A0A0G4IM92"/>